<keyword evidence="3" id="KW-1185">Reference proteome</keyword>
<gene>
    <name evidence="2" type="ORF">X474_03710</name>
</gene>
<dbReference type="AlphaFoldDB" id="A0A0D2HYP8"/>
<evidence type="ECO:0000313" key="3">
    <source>
        <dbReference type="Proteomes" id="UP000032233"/>
    </source>
</evidence>
<dbReference type="InParanoid" id="A0A0D2HYP8"/>
<evidence type="ECO:0000256" key="1">
    <source>
        <dbReference type="SAM" id="Phobius"/>
    </source>
</evidence>
<dbReference type="EMBL" id="AZAC01000003">
    <property type="protein sequence ID" value="KIX15423.1"/>
    <property type="molecule type" value="Genomic_DNA"/>
</dbReference>
<dbReference type="Proteomes" id="UP000032233">
    <property type="component" value="Unassembled WGS sequence"/>
</dbReference>
<keyword evidence="1" id="KW-1133">Transmembrane helix</keyword>
<comment type="caution">
    <text evidence="2">The sequence shown here is derived from an EMBL/GenBank/DDBJ whole genome shotgun (WGS) entry which is preliminary data.</text>
</comment>
<proteinExistence type="predicted"/>
<feature type="transmembrane region" description="Helical" evidence="1">
    <location>
        <begin position="33"/>
        <end position="59"/>
    </location>
</feature>
<sequence length="64" mass="7462">MAGQALALIIFNEVVFSGKFMIVDFVGNDTHRFGFFIFPVTLFTASWYSKVFFIDVWMVRIIFL</sequence>
<reference evidence="2 3" key="1">
    <citation type="submission" date="2013-11" db="EMBL/GenBank/DDBJ databases">
        <title>Metagenomic analysis of a methanogenic consortium involved in long chain n-alkane degradation.</title>
        <authorList>
            <person name="Davidova I.A."/>
            <person name="Callaghan A.V."/>
            <person name="Wawrik B."/>
            <person name="Pruitt S."/>
            <person name="Marks C."/>
            <person name="Duncan K.E."/>
            <person name="Suflita J.M."/>
        </authorList>
    </citation>
    <scope>NUCLEOTIDE SEQUENCE [LARGE SCALE GENOMIC DNA]</scope>
    <source>
        <strain evidence="2 3">SPR</strain>
    </source>
</reference>
<accession>A0A0D2HYP8</accession>
<keyword evidence="1" id="KW-0812">Transmembrane</keyword>
<organism evidence="2 3">
    <name type="scientific">Dethiosulfatarculus sandiegensis</name>
    <dbReference type="NCBI Taxonomy" id="1429043"/>
    <lineage>
        <taxon>Bacteria</taxon>
        <taxon>Pseudomonadati</taxon>
        <taxon>Thermodesulfobacteriota</taxon>
        <taxon>Desulfarculia</taxon>
        <taxon>Desulfarculales</taxon>
        <taxon>Desulfarculaceae</taxon>
        <taxon>Dethiosulfatarculus</taxon>
    </lineage>
</organism>
<name>A0A0D2HYP8_9BACT</name>
<keyword evidence="1" id="KW-0472">Membrane</keyword>
<evidence type="ECO:0000313" key="2">
    <source>
        <dbReference type="EMBL" id="KIX15423.1"/>
    </source>
</evidence>
<protein>
    <submittedName>
        <fullName evidence="2">Uncharacterized protein</fullName>
    </submittedName>
</protein>